<feature type="transmembrane region" description="Helical" evidence="5">
    <location>
        <begin position="112"/>
        <end position="128"/>
    </location>
</feature>
<evidence type="ECO:0000256" key="4">
    <source>
        <dbReference type="ARBA" id="ARBA00023136"/>
    </source>
</evidence>
<evidence type="ECO:0000256" key="3">
    <source>
        <dbReference type="ARBA" id="ARBA00022989"/>
    </source>
</evidence>
<evidence type="ECO:0000256" key="2">
    <source>
        <dbReference type="ARBA" id="ARBA00022692"/>
    </source>
</evidence>
<sequence>MSAKEKQPVFPVWMMSIVLLSALSFAWALGLEDVLAFQIAARLILWFALLAAFVAALYGRRPPPLFVYELSAEQVAARALAIRCGLLGLLVFSNAMSAMFSSWPANTFNFEYLLALPFILLLVPRYVAWAGRRIGIQEDNHERFGQVLKRQRAWCWAEQKPYLLAWCVKFFFIPMMYSFLVLAMEGMVLFSWQWSPTTLVLGLISFGLCFDLLIAFGGYLFSMRLLGGEIRSVDSNWLGWFACMICYPPLLVVFHYVKQQVDDIVWSDWLLPNEPLYWLWAALVTGTWLVYWLATASFGLKFSNLSWRGLIDRGPYRYTKHPAYLAKNLYWWLHTVPFIGVHDGADLLRNILGLTFVSLVYYLRAKTEEAHLLAFPEYATYSARIEREGVFARMRGVFRRRI</sequence>
<dbReference type="RefSeq" id="WP_322949420.1">
    <property type="nucleotide sequence ID" value="NZ_JAYEET010000039.1"/>
</dbReference>
<evidence type="ECO:0008006" key="8">
    <source>
        <dbReference type="Google" id="ProtNLM"/>
    </source>
</evidence>
<dbReference type="Pfam" id="PF04140">
    <property type="entry name" value="ICMT"/>
    <property type="match status" value="1"/>
</dbReference>
<feature type="transmembrane region" description="Helical" evidence="5">
    <location>
        <begin position="237"/>
        <end position="257"/>
    </location>
</feature>
<feature type="transmembrane region" description="Helical" evidence="5">
    <location>
        <begin position="12"/>
        <end position="29"/>
    </location>
</feature>
<evidence type="ECO:0000256" key="5">
    <source>
        <dbReference type="SAM" id="Phobius"/>
    </source>
</evidence>
<dbReference type="InterPro" id="IPR007269">
    <property type="entry name" value="ICMT_MeTrfase"/>
</dbReference>
<accession>A0ABU5PAU6</accession>
<gene>
    <name evidence="6" type="ORF">SOP97_13160</name>
</gene>
<keyword evidence="3 5" id="KW-1133">Transmembrane helix</keyword>
<feature type="transmembrane region" description="Helical" evidence="5">
    <location>
        <begin position="170"/>
        <end position="192"/>
    </location>
</feature>
<feature type="transmembrane region" description="Helical" evidence="5">
    <location>
        <begin position="198"/>
        <end position="221"/>
    </location>
</feature>
<keyword evidence="2 5" id="KW-0812">Transmembrane</keyword>
<dbReference type="EMBL" id="JAYEET010000039">
    <property type="protein sequence ID" value="MEA1606756.1"/>
    <property type="molecule type" value="Genomic_DNA"/>
</dbReference>
<dbReference type="Proteomes" id="UP001292571">
    <property type="component" value="Unassembled WGS sequence"/>
</dbReference>
<feature type="transmembrane region" description="Helical" evidence="5">
    <location>
        <begin position="277"/>
        <end position="300"/>
    </location>
</feature>
<name>A0ABU5PAU6_9PSED</name>
<dbReference type="Gene3D" id="1.20.120.1630">
    <property type="match status" value="1"/>
</dbReference>
<evidence type="ECO:0000313" key="6">
    <source>
        <dbReference type="EMBL" id="MEA1606756.1"/>
    </source>
</evidence>
<evidence type="ECO:0000313" key="7">
    <source>
        <dbReference type="Proteomes" id="UP001292571"/>
    </source>
</evidence>
<proteinExistence type="predicted"/>
<feature type="transmembrane region" description="Helical" evidence="5">
    <location>
        <begin position="35"/>
        <end position="59"/>
    </location>
</feature>
<organism evidence="6 7">
    <name type="scientific">Pseudomonas spirodelae</name>
    <dbReference type="NCBI Taxonomy" id="3101751"/>
    <lineage>
        <taxon>Bacteria</taxon>
        <taxon>Pseudomonadati</taxon>
        <taxon>Pseudomonadota</taxon>
        <taxon>Gammaproteobacteria</taxon>
        <taxon>Pseudomonadales</taxon>
        <taxon>Pseudomonadaceae</taxon>
        <taxon>Pseudomonas</taxon>
    </lineage>
</organism>
<protein>
    <recommendedName>
        <fullName evidence="8">DUF1295 domain-containing protein</fullName>
    </recommendedName>
</protein>
<feature type="transmembrane region" description="Helical" evidence="5">
    <location>
        <begin position="80"/>
        <end position="100"/>
    </location>
</feature>
<comment type="caution">
    <text evidence="6">The sequence shown here is derived from an EMBL/GenBank/DDBJ whole genome shotgun (WGS) entry which is preliminary data.</text>
</comment>
<comment type="subcellular location">
    <subcellularLocation>
        <location evidence="1">Membrane</location>
        <topology evidence="1">Multi-pass membrane protein</topology>
    </subcellularLocation>
</comment>
<reference evidence="6 7" key="1">
    <citation type="submission" date="2023-12" db="EMBL/GenBank/DDBJ databases">
        <title>Pseudomonas sp. T5W1.</title>
        <authorList>
            <person name="Maltman C."/>
        </authorList>
    </citation>
    <scope>NUCLEOTIDE SEQUENCE [LARGE SCALE GENOMIC DNA]</scope>
    <source>
        <strain evidence="6 7">T5W1</strain>
    </source>
</reference>
<keyword evidence="4 5" id="KW-0472">Membrane</keyword>
<evidence type="ECO:0000256" key="1">
    <source>
        <dbReference type="ARBA" id="ARBA00004141"/>
    </source>
</evidence>
<keyword evidence="7" id="KW-1185">Reference proteome</keyword>